<evidence type="ECO:0000256" key="2">
    <source>
        <dbReference type="ARBA" id="ARBA00022801"/>
    </source>
</evidence>
<gene>
    <name evidence="4" type="primary">cheC</name>
    <name evidence="4" type="ORF">GCM10011398_11000</name>
</gene>
<accession>A0A917H6C9</accession>
<organism evidence="4 5">
    <name type="scientific">Virgibacillus oceani</name>
    <dbReference type="NCBI Taxonomy" id="1479511"/>
    <lineage>
        <taxon>Bacteria</taxon>
        <taxon>Bacillati</taxon>
        <taxon>Bacillota</taxon>
        <taxon>Bacilli</taxon>
        <taxon>Bacillales</taxon>
        <taxon>Bacillaceae</taxon>
        <taxon>Virgibacillus</taxon>
    </lineage>
</organism>
<reference evidence="4" key="2">
    <citation type="submission" date="2020-09" db="EMBL/GenBank/DDBJ databases">
        <authorList>
            <person name="Sun Q."/>
            <person name="Zhou Y."/>
        </authorList>
    </citation>
    <scope>NUCLEOTIDE SEQUENCE</scope>
    <source>
        <strain evidence="4">CGMCC 1.12754</strain>
    </source>
</reference>
<dbReference type="RefSeq" id="WP_188454367.1">
    <property type="nucleotide sequence ID" value="NZ_BMFR01000003.1"/>
</dbReference>
<feature type="domain" description="CheC-like protein" evidence="3">
    <location>
        <begin position="11"/>
        <end position="46"/>
    </location>
</feature>
<dbReference type="CDD" id="cd17909">
    <property type="entry name" value="CheC_ClassI"/>
    <property type="match status" value="1"/>
</dbReference>
<evidence type="ECO:0000313" key="5">
    <source>
        <dbReference type="Proteomes" id="UP000622860"/>
    </source>
</evidence>
<keyword evidence="5" id="KW-1185">Reference proteome</keyword>
<keyword evidence="1" id="KW-0145">Chemotaxis</keyword>
<sequence>MDFNAGFSIVQMDVLREIGNIGSGNAATSMSKLINKKIDMQVPSVNVVAFDEVMEMIGGPDKLIVALYIRIQGEAPGSVYFILTKEEAEFLVRQITDDTEFKLLDDKAPNDIAISALHEIGNILAGSYLSALSDFTGINMQPSVPSLSVDMAGAILTVGLLELSHVTDYAIVIDTKINDQSDSSGIHGQFLLLPDPESFSKIFSNLGINEHE</sequence>
<keyword evidence="2" id="KW-0378">Hydrolase</keyword>
<feature type="domain" description="CheC-like protein" evidence="3">
    <location>
        <begin position="113"/>
        <end position="148"/>
    </location>
</feature>
<dbReference type="GO" id="GO:0006935">
    <property type="term" value="P:chemotaxis"/>
    <property type="evidence" value="ECO:0007669"/>
    <property type="project" value="UniProtKB-KW"/>
</dbReference>
<dbReference type="InterPro" id="IPR028976">
    <property type="entry name" value="CheC-like_sf"/>
</dbReference>
<dbReference type="Gene3D" id="3.40.1550.10">
    <property type="entry name" value="CheC-like"/>
    <property type="match status" value="1"/>
</dbReference>
<dbReference type="Pfam" id="PF04509">
    <property type="entry name" value="CheC"/>
    <property type="match status" value="2"/>
</dbReference>
<dbReference type="EMBL" id="BMFR01000003">
    <property type="protein sequence ID" value="GGG68862.1"/>
    <property type="molecule type" value="Genomic_DNA"/>
</dbReference>
<dbReference type="GO" id="GO:0016787">
    <property type="term" value="F:hydrolase activity"/>
    <property type="evidence" value="ECO:0007669"/>
    <property type="project" value="UniProtKB-KW"/>
</dbReference>
<reference evidence="4" key="1">
    <citation type="journal article" date="2014" name="Int. J. Syst. Evol. Microbiol.">
        <title>Complete genome sequence of Corynebacterium casei LMG S-19264T (=DSM 44701T), isolated from a smear-ripened cheese.</title>
        <authorList>
            <consortium name="US DOE Joint Genome Institute (JGI-PGF)"/>
            <person name="Walter F."/>
            <person name="Albersmeier A."/>
            <person name="Kalinowski J."/>
            <person name="Ruckert C."/>
        </authorList>
    </citation>
    <scope>NUCLEOTIDE SEQUENCE</scope>
    <source>
        <strain evidence="4">CGMCC 1.12754</strain>
    </source>
</reference>
<comment type="caution">
    <text evidence="4">The sequence shown here is derived from an EMBL/GenBank/DDBJ whole genome shotgun (WGS) entry which is preliminary data.</text>
</comment>
<dbReference type="PANTHER" id="PTHR43693:SF1">
    <property type="entry name" value="PROTEIN PHOSPHATASE CHEZ"/>
    <property type="match status" value="1"/>
</dbReference>
<dbReference type="PANTHER" id="PTHR43693">
    <property type="entry name" value="PROTEIN PHOSPHATASE CHEZ"/>
    <property type="match status" value="1"/>
</dbReference>
<name>A0A917H6C9_9BACI</name>
<dbReference type="AlphaFoldDB" id="A0A917H6C9"/>
<evidence type="ECO:0000256" key="1">
    <source>
        <dbReference type="ARBA" id="ARBA00022500"/>
    </source>
</evidence>
<evidence type="ECO:0000259" key="3">
    <source>
        <dbReference type="Pfam" id="PF04509"/>
    </source>
</evidence>
<dbReference type="InterPro" id="IPR050992">
    <property type="entry name" value="CheZ_family_phosphatases"/>
</dbReference>
<dbReference type="InterPro" id="IPR007597">
    <property type="entry name" value="CheC"/>
</dbReference>
<protein>
    <submittedName>
        <fullName evidence="4">CheY-P phosphatase CheC</fullName>
    </submittedName>
</protein>
<dbReference type="Proteomes" id="UP000622860">
    <property type="component" value="Unassembled WGS sequence"/>
</dbReference>
<dbReference type="SUPFAM" id="SSF103039">
    <property type="entry name" value="CheC-like"/>
    <property type="match status" value="1"/>
</dbReference>
<evidence type="ECO:0000313" key="4">
    <source>
        <dbReference type="EMBL" id="GGG68862.1"/>
    </source>
</evidence>
<proteinExistence type="predicted"/>